<accession>A0ABS2QHS7</accession>
<dbReference type="EMBL" id="JAFBFI010000008">
    <property type="protein sequence ID" value="MBM7692687.1"/>
    <property type="molecule type" value="Genomic_DNA"/>
</dbReference>
<feature type="domain" description="LTD" evidence="1">
    <location>
        <begin position="20"/>
        <end position="161"/>
    </location>
</feature>
<dbReference type="SUPFAM" id="SSF56300">
    <property type="entry name" value="Metallo-dependent phosphatases"/>
    <property type="match status" value="1"/>
</dbReference>
<evidence type="ECO:0000313" key="3">
    <source>
        <dbReference type="Proteomes" id="UP000823486"/>
    </source>
</evidence>
<dbReference type="Gene3D" id="2.60.40.1260">
    <property type="entry name" value="Lamin Tail domain"/>
    <property type="match status" value="1"/>
</dbReference>
<keyword evidence="3" id="KW-1185">Reference proteome</keyword>
<gene>
    <name evidence="2" type="ORF">JOC77_002118</name>
</gene>
<dbReference type="Pfam" id="PF00149">
    <property type="entry name" value="Metallophos"/>
    <property type="match status" value="1"/>
</dbReference>
<comment type="caution">
    <text evidence="2">The sequence shown here is derived from an EMBL/GenBank/DDBJ whole genome shotgun (WGS) entry which is preliminary data.</text>
</comment>
<dbReference type="Proteomes" id="UP000823486">
    <property type="component" value="Unassembled WGS sequence"/>
</dbReference>
<dbReference type="SUPFAM" id="SSF74853">
    <property type="entry name" value="Lamin A/C globular tail domain"/>
    <property type="match status" value="1"/>
</dbReference>
<dbReference type="PROSITE" id="PS51841">
    <property type="entry name" value="LTD"/>
    <property type="match status" value="1"/>
</dbReference>
<protein>
    <recommendedName>
        <fullName evidence="1">LTD domain-containing protein</fullName>
    </recommendedName>
</protein>
<dbReference type="InterPro" id="IPR001322">
    <property type="entry name" value="Lamin_tail_dom"/>
</dbReference>
<dbReference type="Pfam" id="PF00932">
    <property type="entry name" value="LTD"/>
    <property type="match status" value="1"/>
</dbReference>
<dbReference type="InterPro" id="IPR004843">
    <property type="entry name" value="Calcineurin-like_PHP"/>
</dbReference>
<sequence>MKKLCVLFSVMIALTVIGKSHVTYGRTAVPGIPGSDLFFPDILITEISANPSKGNSRGEGYEFIELYNNTNRPVNIKDYNIKCQMPDGTFEQWDITEDRRIKPKQTVVIWAKNSDSYKKRGELTHSDFNRHYRASLSKENLVSAEASGMSNIHDRTISVTTDSGNTLVTASYIAGALSSVTPNGASLLYEYPKDGSSSMVKRGISDIPGPGKINKGQVPEQVNKIIDYMLPSVTPIKPKTEIPERTDLPISFQIEDDRFIQRATLFYKRHQDRSFTEANLSATELNNFSYVVSRFDVFASNPTFDYYLEVSDGYHTIKYPADGYLSVIVGNPSTYKPFKKGMSLTNDSILSGTKHVEVHKNRAQDEVKLYKNGSPLNTKATLSRPPTLVFEANNIKEGYKNGLFAGNSKIKILEPTHGSFGPFEIMIPLENIKRGKNEFTVRAGSRNTYYVSDDPIVRSQLNNFEIKNVKLLLGDGSIIRPKEVIADYGDGKELKEIYKDQRIYPLGHGNPRRQANQSTKASLRRFVFHIPPEKFLTERASINTRNYTDGRYNFKAVINGTEQYEANPKFDNTAPEITIKSLSEGHTYKGTFTIDAEAKDWVSKWSSLQAVLDGKKIKLPYTTSSGQLKKGKHHVIFTASDAVGNVSRIMFRFKVVNEDPIIKGTVFPRNDSNDVRLDTRLSVKVNDPTKDNVKAIFYRADRYDYTKENNKIKGFFNIADREPPIELEAAGEKEIEGLEERKLSKMDKQYLITKSNQGFPYQRFEIPIEENISKVSEVELEWTGHSYSGRRVTMYAWNHKRYKWEALTFGYGDKDFTLKASLDKNKYVKHQRVQVLIQDLPEAVNQNFTLLWMSDTQYYSSTFPFIFPIMTNWAKNQYEKGNAGYVIHTGDIVDFRWDLNQWDVASKSMAALDAGMVPYGVTAGNHDSGSIFIDYTNYWKYFGRNRFASQPSYGGDLNNNAHHYDLVSFGGHDFIILYLGWGGETASGTVTWANSILKKYSDRNAILATHAYLDINGERTAKGQLMFNQLVKPNENVKVVLSGHYFGASRHIEEIPAGKGKVRRVIEMLADYQGGPEGGQGYMRLLQFDPANKQLRVKTYSPYLDHYNFFDSGTDEFTLSNVELIPMHKQVATDYLTLNIYTNEKIGVDENVKSSRKAAIPVKGLKPGEDYYWYVEVSDKYGGKAKSPIWKFSTRK</sequence>
<evidence type="ECO:0000313" key="2">
    <source>
        <dbReference type="EMBL" id="MBM7692687.1"/>
    </source>
</evidence>
<name>A0ABS2QHS7_9BACI</name>
<reference evidence="2 3" key="1">
    <citation type="submission" date="2021-01" db="EMBL/GenBank/DDBJ databases">
        <title>Genomic Encyclopedia of Type Strains, Phase IV (KMG-IV): sequencing the most valuable type-strain genomes for metagenomic binning, comparative biology and taxonomic classification.</title>
        <authorList>
            <person name="Goeker M."/>
        </authorList>
    </citation>
    <scope>NUCLEOTIDE SEQUENCE [LARGE SCALE GENOMIC DNA]</scope>
    <source>
        <strain evidence="2 3">DSM 105482</strain>
    </source>
</reference>
<dbReference type="InterPro" id="IPR036415">
    <property type="entry name" value="Lamin_tail_dom_sf"/>
</dbReference>
<dbReference type="PANTHER" id="PTHR43143:SF5">
    <property type="entry name" value="SECRETED PROTEIN"/>
    <property type="match status" value="1"/>
</dbReference>
<dbReference type="RefSeq" id="WP_204542683.1">
    <property type="nucleotide sequence ID" value="NZ_JAFBFI010000008.1"/>
</dbReference>
<proteinExistence type="predicted"/>
<dbReference type="InterPro" id="IPR051918">
    <property type="entry name" value="STPP_CPPED1"/>
</dbReference>
<dbReference type="Gene3D" id="3.60.21.10">
    <property type="match status" value="1"/>
</dbReference>
<evidence type="ECO:0000259" key="1">
    <source>
        <dbReference type="PROSITE" id="PS51841"/>
    </source>
</evidence>
<dbReference type="InterPro" id="IPR029052">
    <property type="entry name" value="Metallo-depent_PP-like"/>
</dbReference>
<organism evidence="2 3">
    <name type="scientific">Peribacillus deserti</name>
    <dbReference type="NCBI Taxonomy" id="673318"/>
    <lineage>
        <taxon>Bacteria</taxon>
        <taxon>Bacillati</taxon>
        <taxon>Bacillota</taxon>
        <taxon>Bacilli</taxon>
        <taxon>Bacillales</taxon>
        <taxon>Bacillaceae</taxon>
        <taxon>Peribacillus</taxon>
    </lineage>
</organism>
<dbReference type="PANTHER" id="PTHR43143">
    <property type="entry name" value="METALLOPHOSPHOESTERASE, CALCINEURIN SUPERFAMILY"/>
    <property type="match status" value="1"/>
</dbReference>